<name>A0A0C3D0W4_9AGAM</name>
<dbReference type="AlphaFoldDB" id="A0A0C3D0W4"/>
<protein>
    <submittedName>
        <fullName evidence="1">Uncharacterized protein</fullName>
    </submittedName>
</protein>
<gene>
    <name evidence="1" type="ORF">SCLCIDRAFT_377010</name>
</gene>
<dbReference type="Proteomes" id="UP000053989">
    <property type="component" value="Unassembled WGS sequence"/>
</dbReference>
<keyword evidence="2" id="KW-1185">Reference proteome</keyword>
<evidence type="ECO:0000313" key="2">
    <source>
        <dbReference type="Proteomes" id="UP000053989"/>
    </source>
</evidence>
<dbReference type="InParanoid" id="A0A0C3D0W4"/>
<dbReference type="EMBL" id="KN822154">
    <property type="protein sequence ID" value="KIM54470.1"/>
    <property type="molecule type" value="Genomic_DNA"/>
</dbReference>
<evidence type="ECO:0000313" key="1">
    <source>
        <dbReference type="EMBL" id="KIM54470.1"/>
    </source>
</evidence>
<organism evidence="1 2">
    <name type="scientific">Scleroderma citrinum Foug A</name>
    <dbReference type="NCBI Taxonomy" id="1036808"/>
    <lineage>
        <taxon>Eukaryota</taxon>
        <taxon>Fungi</taxon>
        <taxon>Dikarya</taxon>
        <taxon>Basidiomycota</taxon>
        <taxon>Agaricomycotina</taxon>
        <taxon>Agaricomycetes</taxon>
        <taxon>Agaricomycetidae</taxon>
        <taxon>Boletales</taxon>
        <taxon>Sclerodermatineae</taxon>
        <taxon>Sclerodermataceae</taxon>
        <taxon>Scleroderma</taxon>
    </lineage>
</organism>
<reference evidence="1 2" key="1">
    <citation type="submission" date="2014-04" db="EMBL/GenBank/DDBJ databases">
        <authorList>
            <consortium name="DOE Joint Genome Institute"/>
            <person name="Kuo A."/>
            <person name="Kohler A."/>
            <person name="Nagy L.G."/>
            <person name="Floudas D."/>
            <person name="Copeland A."/>
            <person name="Barry K.W."/>
            <person name="Cichocki N."/>
            <person name="Veneault-Fourrey C."/>
            <person name="LaButti K."/>
            <person name="Lindquist E.A."/>
            <person name="Lipzen A."/>
            <person name="Lundell T."/>
            <person name="Morin E."/>
            <person name="Murat C."/>
            <person name="Sun H."/>
            <person name="Tunlid A."/>
            <person name="Henrissat B."/>
            <person name="Grigoriev I.V."/>
            <person name="Hibbett D.S."/>
            <person name="Martin F."/>
            <person name="Nordberg H.P."/>
            <person name="Cantor M.N."/>
            <person name="Hua S.X."/>
        </authorList>
    </citation>
    <scope>NUCLEOTIDE SEQUENCE [LARGE SCALE GENOMIC DNA]</scope>
    <source>
        <strain evidence="1 2">Foug A</strain>
    </source>
</reference>
<accession>A0A0C3D0W4</accession>
<proteinExistence type="predicted"/>
<sequence>MVPTGLRPQIHNIRASQPNQPIAYMLCLPDRHQCLLMSGCSMLSWSELQIFFSTHSNIWEFLYAYTSAFPAALLLRSPTRERLNPKKRLPSSIRPWCQK</sequence>
<dbReference type="HOGENOM" id="CLU_2321712_0_0_1"/>
<reference evidence="2" key="2">
    <citation type="submission" date="2015-01" db="EMBL/GenBank/DDBJ databases">
        <title>Evolutionary Origins and Diversification of the Mycorrhizal Mutualists.</title>
        <authorList>
            <consortium name="DOE Joint Genome Institute"/>
            <consortium name="Mycorrhizal Genomics Consortium"/>
            <person name="Kohler A."/>
            <person name="Kuo A."/>
            <person name="Nagy L.G."/>
            <person name="Floudas D."/>
            <person name="Copeland A."/>
            <person name="Barry K.W."/>
            <person name="Cichocki N."/>
            <person name="Veneault-Fourrey C."/>
            <person name="LaButti K."/>
            <person name="Lindquist E.A."/>
            <person name="Lipzen A."/>
            <person name="Lundell T."/>
            <person name="Morin E."/>
            <person name="Murat C."/>
            <person name="Riley R."/>
            <person name="Ohm R."/>
            <person name="Sun H."/>
            <person name="Tunlid A."/>
            <person name="Henrissat B."/>
            <person name="Grigoriev I.V."/>
            <person name="Hibbett D.S."/>
            <person name="Martin F."/>
        </authorList>
    </citation>
    <scope>NUCLEOTIDE SEQUENCE [LARGE SCALE GENOMIC DNA]</scope>
    <source>
        <strain evidence="2">Foug A</strain>
    </source>
</reference>